<protein>
    <submittedName>
        <fullName evidence="7">SNF2 family N-terminal domain-containing protein</fullName>
    </submittedName>
</protein>
<dbReference type="Pfam" id="PF00176">
    <property type="entry name" value="SNF2-rel_dom"/>
    <property type="match status" value="1"/>
</dbReference>
<dbReference type="InterPro" id="IPR001650">
    <property type="entry name" value="Helicase_C-like"/>
</dbReference>
<dbReference type="InterPro" id="IPR014001">
    <property type="entry name" value="Helicase_ATP-bd"/>
</dbReference>
<feature type="domain" description="Helicase C-terminal" evidence="6">
    <location>
        <begin position="469"/>
        <end position="628"/>
    </location>
</feature>
<evidence type="ECO:0000256" key="2">
    <source>
        <dbReference type="ARBA" id="ARBA00022801"/>
    </source>
</evidence>
<dbReference type="Proteomes" id="UP000199446">
    <property type="component" value="Unassembled WGS sequence"/>
</dbReference>
<dbReference type="InterPro" id="IPR057342">
    <property type="entry name" value="DEXDc_RapA"/>
</dbReference>
<dbReference type="Gene3D" id="3.40.50.10810">
    <property type="entry name" value="Tandem AAA-ATPase domain"/>
    <property type="match status" value="1"/>
</dbReference>
<gene>
    <name evidence="7" type="ORF">SAMN04488243_11461</name>
</gene>
<dbReference type="InterPro" id="IPR000330">
    <property type="entry name" value="SNF2_N"/>
</dbReference>
<dbReference type="GO" id="GO:0004386">
    <property type="term" value="F:helicase activity"/>
    <property type="evidence" value="ECO:0007669"/>
    <property type="project" value="UniProtKB-KW"/>
</dbReference>
<dbReference type="InterPro" id="IPR049730">
    <property type="entry name" value="SNF2/RAD54-like_C"/>
</dbReference>
<dbReference type="PROSITE" id="PS51194">
    <property type="entry name" value="HELICASE_CTER"/>
    <property type="match status" value="1"/>
</dbReference>
<dbReference type="PROSITE" id="PS51192">
    <property type="entry name" value="HELICASE_ATP_BIND_1"/>
    <property type="match status" value="1"/>
</dbReference>
<evidence type="ECO:0000259" key="5">
    <source>
        <dbReference type="PROSITE" id="PS51192"/>
    </source>
</evidence>
<dbReference type="Pfam" id="PF00271">
    <property type="entry name" value="Helicase_C"/>
    <property type="match status" value="1"/>
</dbReference>
<dbReference type="EMBL" id="FNBC01000014">
    <property type="protein sequence ID" value="SDE88562.1"/>
    <property type="molecule type" value="Genomic_DNA"/>
</dbReference>
<feature type="domain" description="Helicase ATP-binding" evidence="5">
    <location>
        <begin position="113"/>
        <end position="287"/>
    </location>
</feature>
<dbReference type="GO" id="GO:0005524">
    <property type="term" value="F:ATP binding"/>
    <property type="evidence" value="ECO:0007669"/>
    <property type="project" value="UniProtKB-KW"/>
</dbReference>
<dbReference type="AlphaFoldDB" id="A0A1G7GK88"/>
<sequence>MDHRLGSLVAYRGRPWILADREGDLLYLRPLGAEDLLPVRLDLVAALREVLPHEDLSPASFPLPKATPLASPQEFRLFLQGARLLLRDGTAPLRSLGRVGVRPRTYQLVPLLMALKLHPVRLLIADDVGVGKTVEAGLVARELLDRKLARRLAVLAPPHLLDQWAEELRDKFALDAVVVSAGGLARLERSLPPGENLYRHFPVVVASIDFVKHERHKALFLEGAPELVIVDEAHGAVGGPSEALQKRYELVRALAEDPNRHLLLLTATPHSGLPEAFSRLLGLLSPEFATWDLARLDEEKRARLAQHFVQRTRKDIAAAWEGASLFPEREVRYETYLLSPEYRALYEATYRYAREVVRQSEGLAEGRRRMRWWAALTLLRTVMSSPQSARAALERRGIPLEDEEALLDLAPQVYEGSETTPTDEVPEALVDLAEREASGLVEGAGRKRLSGLKRLVEALTPEKDTKLQGLLSLLSDLLRKGHHPVVWCHFVDTAEYVGEAVRKAFPEAHVAVVTGRMDGEARREAVEALMEEAPRVLVATDCVSEGVNLQRGFTAVVHYDLPWNPNRLEQREGRVDRYGQRARRVVAVRYRGKDNPVDEKVVEVLLRKAEEIRKALGVHVPVPEEERYVVDRMVRSLFYEGEQPLLFAESTFLEERWGRDVERERENRSRFAQRALRPEEALKALEGTDAVLGSPEEVRDFVLLAAKVVGLEVRERDGGYEFRPSPTLPEPLLAPFRDAKGKERPLFLAFQDPPPEGASFAGRAHPLVVALARHFLEGALRGERGRYAVRRVAGIGRAHYLYLLRPRFLLRSREGEVVGEEVLLLALGPEGLLKGEQARELLSLEAKGNVSSEEAREFFTLALKRYEEGRGAVEAYLGERAREIREAHRALRRAARERVGDLEVEPVPPPDLLGVLALVPAR</sequence>
<dbReference type="RefSeq" id="WP_093007048.1">
    <property type="nucleotide sequence ID" value="NZ_FNBC01000014.1"/>
</dbReference>
<evidence type="ECO:0000313" key="8">
    <source>
        <dbReference type="Proteomes" id="UP000199446"/>
    </source>
</evidence>
<dbReference type="InterPro" id="IPR027417">
    <property type="entry name" value="P-loop_NTPase"/>
</dbReference>
<name>A0A1G7GK88_9DEIN</name>
<organism evidence="7 8">
    <name type="scientific">Thermus arciformis</name>
    <dbReference type="NCBI Taxonomy" id="482827"/>
    <lineage>
        <taxon>Bacteria</taxon>
        <taxon>Thermotogati</taxon>
        <taxon>Deinococcota</taxon>
        <taxon>Deinococci</taxon>
        <taxon>Thermales</taxon>
        <taxon>Thermaceae</taxon>
        <taxon>Thermus</taxon>
    </lineage>
</organism>
<dbReference type="SMART" id="SM00487">
    <property type="entry name" value="DEXDc"/>
    <property type="match status" value="1"/>
</dbReference>
<keyword evidence="3" id="KW-0347">Helicase</keyword>
<dbReference type="STRING" id="482827.SAMN04488243_11461"/>
<dbReference type="SMART" id="SM00490">
    <property type="entry name" value="HELICc"/>
    <property type="match status" value="1"/>
</dbReference>
<dbReference type="CDD" id="cd18011">
    <property type="entry name" value="DEXDc_RapA"/>
    <property type="match status" value="1"/>
</dbReference>
<keyword evidence="1" id="KW-0547">Nucleotide-binding</keyword>
<proteinExistence type="predicted"/>
<dbReference type="GO" id="GO:0016787">
    <property type="term" value="F:hydrolase activity"/>
    <property type="evidence" value="ECO:0007669"/>
    <property type="project" value="UniProtKB-KW"/>
</dbReference>
<keyword evidence="8" id="KW-1185">Reference proteome</keyword>
<evidence type="ECO:0000256" key="3">
    <source>
        <dbReference type="ARBA" id="ARBA00022806"/>
    </source>
</evidence>
<dbReference type="Gene3D" id="3.40.50.300">
    <property type="entry name" value="P-loop containing nucleotide triphosphate hydrolases"/>
    <property type="match status" value="1"/>
</dbReference>
<dbReference type="InterPro" id="IPR038718">
    <property type="entry name" value="SNF2-like_sf"/>
</dbReference>
<evidence type="ECO:0000256" key="1">
    <source>
        <dbReference type="ARBA" id="ARBA00022741"/>
    </source>
</evidence>
<keyword evidence="2" id="KW-0378">Hydrolase</keyword>
<dbReference type="SUPFAM" id="SSF52540">
    <property type="entry name" value="P-loop containing nucleoside triphosphate hydrolases"/>
    <property type="match status" value="1"/>
</dbReference>
<dbReference type="PANTHER" id="PTHR45766:SF6">
    <property type="entry name" value="SWI_SNF-RELATED MATRIX-ASSOCIATED ACTIN-DEPENDENT REGULATOR OF CHROMATIN SUBFAMILY A-LIKE PROTEIN 1"/>
    <property type="match status" value="1"/>
</dbReference>
<evidence type="ECO:0000313" key="7">
    <source>
        <dbReference type="EMBL" id="SDE88562.1"/>
    </source>
</evidence>
<evidence type="ECO:0000259" key="6">
    <source>
        <dbReference type="PROSITE" id="PS51194"/>
    </source>
</evidence>
<reference evidence="8" key="1">
    <citation type="submission" date="2016-10" db="EMBL/GenBank/DDBJ databases">
        <authorList>
            <person name="Varghese N."/>
            <person name="Submissions S."/>
        </authorList>
    </citation>
    <scope>NUCLEOTIDE SEQUENCE [LARGE SCALE GENOMIC DNA]</scope>
    <source>
        <strain evidence="8">CGMCC 1.6992</strain>
    </source>
</reference>
<accession>A0A1G7GK88</accession>
<dbReference type="OrthoDB" id="9814088at2"/>
<keyword evidence="4" id="KW-0067">ATP-binding</keyword>
<dbReference type="CDD" id="cd18793">
    <property type="entry name" value="SF2_C_SNF"/>
    <property type="match status" value="1"/>
</dbReference>
<evidence type="ECO:0000256" key="4">
    <source>
        <dbReference type="ARBA" id="ARBA00022840"/>
    </source>
</evidence>
<dbReference type="PANTHER" id="PTHR45766">
    <property type="entry name" value="DNA ANNEALING HELICASE AND ENDONUCLEASE ZRANB3 FAMILY MEMBER"/>
    <property type="match status" value="1"/>
</dbReference>